<organism evidence="3 4">
    <name type="scientific">Pinctada imbricata</name>
    <name type="common">Atlantic pearl-oyster</name>
    <name type="synonym">Pinctada martensii</name>
    <dbReference type="NCBI Taxonomy" id="66713"/>
    <lineage>
        <taxon>Eukaryota</taxon>
        <taxon>Metazoa</taxon>
        <taxon>Spiralia</taxon>
        <taxon>Lophotrochozoa</taxon>
        <taxon>Mollusca</taxon>
        <taxon>Bivalvia</taxon>
        <taxon>Autobranchia</taxon>
        <taxon>Pteriomorphia</taxon>
        <taxon>Pterioida</taxon>
        <taxon>Pterioidea</taxon>
        <taxon>Pteriidae</taxon>
        <taxon>Pinctada</taxon>
    </lineage>
</organism>
<gene>
    <name evidence="3" type="ORF">FSP39_017443</name>
</gene>
<evidence type="ECO:0008006" key="5">
    <source>
        <dbReference type="Google" id="ProtNLM"/>
    </source>
</evidence>
<evidence type="ECO:0000313" key="4">
    <source>
        <dbReference type="Proteomes" id="UP001186944"/>
    </source>
</evidence>
<keyword evidence="1" id="KW-0677">Repeat</keyword>
<evidence type="ECO:0000256" key="1">
    <source>
        <dbReference type="ARBA" id="ARBA00022737"/>
    </source>
</evidence>
<dbReference type="InterPro" id="IPR011042">
    <property type="entry name" value="6-blade_b-propeller_TolB-like"/>
</dbReference>
<dbReference type="PANTHER" id="PTHR24104:SF50">
    <property type="entry name" value="SMP-30_GLUCONOLACTONASE_LRE-LIKE REGION DOMAIN-CONTAINING PROTEIN"/>
    <property type="match status" value="1"/>
</dbReference>
<proteinExistence type="predicted"/>
<accession>A0AA89BL07</accession>
<name>A0AA89BL07_PINIB</name>
<dbReference type="GO" id="GO:0000209">
    <property type="term" value="P:protein polyubiquitination"/>
    <property type="evidence" value="ECO:0007669"/>
    <property type="project" value="TreeGrafter"/>
</dbReference>
<reference evidence="3" key="1">
    <citation type="submission" date="2019-08" db="EMBL/GenBank/DDBJ databases">
        <title>The improved chromosome-level genome for the pearl oyster Pinctada fucata martensii using PacBio sequencing and Hi-C.</title>
        <authorList>
            <person name="Zheng Z."/>
        </authorList>
    </citation>
    <scope>NUCLEOTIDE SEQUENCE</scope>
    <source>
        <strain evidence="3">ZZ-2019</strain>
        <tissue evidence="3">Adductor muscle</tissue>
    </source>
</reference>
<feature type="repeat" description="NHL" evidence="2">
    <location>
        <begin position="130"/>
        <end position="158"/>
    </location>
</feature>
<dbReference type="InterPro" id="IPR050952">
    <property type="entry name" value="TRIM-NHL_E3_ligases"/>
</dbReference>
<dbReference type="SUPFAM" id="SSF63829">
    <property type="entry name" value="Calcium-dependent phosphotriesterase"/>
    <property type="match status" value="1"/>
</dbReference>
<dbReference type="GO" id="GO:0061630">
    <property type="term" value="F:ubiquitin protein ligase activity"/>
    <property type="evidence" value="ECO:0007669"/>
    <property type="project" value="TreeGrafter"/>
</dbReference>
<dbReference type="InterPro" id="IPR001258">
    <property type="entry name" value="NHL_repeat"/>
</dbReference>
<sequence length="182" mass="20789">MVISRSGDMILACHDNKVRRLSVGGRVVTLINTKPYRPEGMCLTDSDEVVVCLRGREVAVYSPDGRSKLREIRGEDSQGTPQISDPYRVVCNGKDLCVVDGDSNVVCVDESDNVRWIYDDKQVKLMKKFYPLGICVDKYHHLLVTDYNNHCVHYLNREGELIQVILTQEQTGLRWPWGIMCR</sequence>
<evidence type="ECO:0000256" key="2">
    <source>
        <dbReference type="PROSITE-ProRule" id="PRU00504"/>
    </source>
</evidence>
<evidence type="ECO:0000313" key="3">
    <source>
        <dbReference type="EMBL" id="KAK3083235.1"/>
    </source>
</evidence>
<dbReference type="AlphaFoldDB" id="A0AA89BL07"/>
<dbReference type="Proteomes" id="UP001186944">
    <property type="component" value="Unassembled WGS sequence"/>
</dbReference>
<dbReference type="Pfam" id="PF01436">
    <property type="entry name" value="NHL"/>
    <property type="match status" value="1"/>
</dbReference>
<dbReference type="Gene3D" id="2.120.10.30">
    <property type="entry name" value="TolB, C-terminal domain"/>
    <property type="match status" value="1"/>
</dbReference>
<comment type="caution">
    <text evidence="3">The sequence shown here is derived from an EMBL/GenBank/DDBJ whole genome shotgun (WGS) entry which is preliminary data.</text>
</comment>
<protein>
    <recommendedName>
        <fullName evidence="5">Tripartite motif-containing protein 2</fullName>
    </recommendedName>
</protein>
<dbReference type="GO" id="GO:0043161">
    <property type="term" value="P:proteasome-mediated ubiquitin-dependent protein catabolic process"/>
    <property type="evidence" value="ECO:0007669"/>
    <property type="project" value="TreeGrafter"/>
</dbReference>
<keyword evidence="4" id="KW-1185">Reference proteome</keyword>
<dbReference type="PANTHER" id="PTHR24104">
    <property type="entry name" value="E3 UBIQUITIN-PROTEIN LIGASE NHLRC1-RELATED"/>
    <property type="match status" value="1"/>
</dbReference>
<dbReference type="EMBL" id="VSWD01000014">
    <property type="protein sequence ID" value="KAK3083235.1"/>
    <property type="molecule type" value="Genomic_DNA"/>
</dbReference>
<dbReference type="PROSITE" id="PS51125">
    <property type="entry name" value="NHL"/>
    <property type="match status" value="1"/>
</dbReference>